<keyword evidence="2" id="KW-0378">Hydrolase</keyword>
<evidence type="ECO:0000313" key="5">
    <source>
        <dbReference type="Proteomes" id="UP001157974"/>
    </source>
</evidence>
<reference evidence="4 5" key="1">
    <citation type="journal article" date="2023" name="Nat. Commun.">
        <title>Origin of minicircular mitochondrial genomes in red algae.</title>
        <authorList>
            <person name="Lee Y."/>
            <person name="Cho C.H."/>
            <person name="Lee Y.M."/>
            <person name="Park S.I."/>
            <person name="Yang J.H."/>
            <person name="West J.A."/>
            <person name="Bhattacharya D."/>
            <person name="Yoon H.S."/>
        </authorList>
    </citation>
    <scope>NUCLEOTIDE SEQUENCE [LARGE SCALE GENOMIC DNA]</scope>
    <source>
        <strain evidence="4 5">CCMP1338</strain>
        <tissue evidence="4">Whole cell</tissue>
    </source>
</reference>
<feature type="domain" description="Endonuclease/exonuclease/phosphatase" evidence="3">
    <location>
        <begin position="40"/>
        <end position="293"/>
    </location>
</feature>
<comment type="caution">
    <text evidence="4">The sequence shown here is derived from an EMBL/GenBank/DDBJ whole genome shotgun (WGS) entry which is preliminary data.</text>
</comment>
<dbReference type="Proteomes" id="UP001157974">
    <property type="component" value="Unassembled WGS sequence"/>
</dbReference>
<dbReference type="InterPro" id="IPR050410">
    <property type="entry name" value="CCR4/nocturin_mRNA_transcr"/>
</dbReference>
<dbReference type="InterPro" id="IPR005135">
    <property type="entry name" value="Endo/exonuclease/phosphatase"/>
</dbReference>
<dbReference type="PANTHER" id="PTHR12121">
    <property type="entry name" value="CARBON CATABOLITE REPRESSOR PROTEIN 4"/>
    <property type="match status" value="1"/>
</dbReference>
<dbReference type="Gene3D" id="3.60.10.10">
    <property type="entry name" value="Endonuclease/exonuclease/phosphatase"/>
    <property type="match status" value="1"/>
</dbReference>
<keyword evidence="5" id="KW-1185">Reference proteome</keyword>
<proteinExistence type="inferred from homology"/>
<dbReference type="AlphaFoldDB" id="A0AAV8US13"/>
<comment type="similarity">
    <text evidence="1">Belongs to the CCR4/nocturin family.</text>
</comment>
<evidence type="ECO:0000259" key="3">
    <source>
        <dbReference type="Pfam" id="PF03372"/>
    </source>
</evidence>
<dbReference type="Pfam" id="PF03372">
    <property type="entry name" value="Exo_endo_phos"/>
    <property type="match status" value="1"/>
</dbReference>
<evidence type="ECO:0000313" key="4">
    <source>
        <dbReference type="EMBL" id="KAJ8903863.1"/>
    </source>
</evidence>
<dbReference type="SUPFAM" id="SSF56219">
    <property type="entry name" value="DNase I-like"/>
    <property type="match status" value="1"/>
</dbReference>
<gene>
    <name evidence="4" type="ORF">NDN08_000396</name>
</gene>
<name>A0AAV8US13_9RHOD</name>
<organism evidence="4 5">
    <name type="scientific">Rhodosorus marinus</name>
    <dbReference type="NCBI Taxonomy" id="101924"/>
    <lineage>
        <taxon>Eukaryota</taxon>
        <taxon>Rhodophyta</taxon>
        <taxon>Stylonematophyceae</taxon>
        <taxon>Stylonematales</taxon>
        <taxon>Stylonemataceae</taxon>
        <taxon>Rhodosorus</taxon>
    </lineage>
</organism>
<protein>
    <recommendedName>
        <fullName evidence="3">Endonuclease/exonuclease/phosphatase domain-containing protein</fullName>
    </recommendedName>
</protein>
<dbReference type="EMBL" id="JAMWBK010000006">
    <property type="protein sequence ID" value="KAJ8903863.1"/>
    <property type="molecule type" value="Genomic_DNA"/>
</dbReference>
<dbReference type="GO" id="GO:0000175">
    <property type="term" value="F:3'-5'-RNA exonuclease activity"/>
    <property type="evidence" value="ECO:0007669"/>
    <property type="project" value="TreeGrafter"/>
</dbReference>
<evidence type="ECO:0000256" key="1">
    <source>
        <dbReference type="ARBA" id="ARBA00010774"/>
    </source>
</evidence>
<dbReference type="InterPro" id="IPR036691">
    <property type="entry name" value="Endo/exonu/phosph_ase_sf"/>
</dbReference>
<dbReference type="PANTHER" id="PTHR12121:SF45">
    <property type="entry name" value="NOCTURNIN"/>
    <property type="match status" value="1"/>
</dbReference>
<accession>A0AAV8US13</accession>
<evidence type="ECO:0000256" key="2">
    <source>
        <dbReference type="ARBA" id="ARBA00022801"/>
    </source>
</evidence>
<dbReference type="GO" id="GO:0006139">
    <property type="term" value="P:nucleobase-containing compound metabolic process"/>
    <property type="evidence" value="ECO:0007669"/>
    <property type="project" value="UniProtKB-ARBA"/>
</dbReference>
<sequence>MTRTSERRVVTQSHFARQKRINSKMRPILENGQTTELRFMTWNVLAQSRTADSFPLAPLESLEASSRGERLLLEILRHEPDVLCLQEVDASGSLSQSYFQEWLGRSGYVLAASAMKSRGSDGCCIFIRRHLKDSVRSFNSACLAGTKQVGVVLHLQDDNGLDIVVGTTHLKAKPGFEAVRERQARHLREFMVQSAPQPAALVLCGDFNAERKEPAMEQMELGGWKSAYEECCDTEPYSTWKIRKTGEVKRCIDYVWLMSVDQKRVWVNSCLLPPSEDQVQSERFPSWQFPSDHINLVVDLSFYTL</sequence>